<feature type="transmembrane region" description="Helical" evidence="2">
    <location>
        <begin position="99"/>
        <end position="117"/>
    </location>
</feature>
<dbReference type="AlphaFoldDB" id="A0A9P5X7Z5"/>
<keyword evidence="2" id="KW-1133">Transmembrane helix</keyword>
<dbReference type="EMBL" id="MU151254">
    <property type="protein sequence ID" value="KAF9446282.1"/>
    <property type="molecule type" value="Genomic_DNA"/>
</dbReference>
<sequence length="354" mass="39389">MSIPTMIIETEQEVLQLIATNALRTSAQYTSVSLLSFLACPEYLGRKMGWHKQHILVVSVYTFLRYFVGLVFQFSKNAVLRSMLLIDNTEHTSPLPSSLYQGFSIFGLMISECSFILRAYALWGASRRAAAFFSFLAAGMVCSLVVDALQLRPIKSLSRLTSSHRDLTILNATGSILSACDIDGPVPVVALSCQIITLVIDTVIMCMVIWGKIRKYYAHKANVLLKKIYQDAVKYFCGNCLRTSLIQCLDSLRSALVLVTLGVTARRPRVYIVSRSAVDVSAHVVEGRLPDRSVRQMRIQSPDLLEFGKAARIRACCATGVRYESQLLQMPPLTGTDYETRKPSGMNQRGVQQV</sequence>
<gene>
    <name evidence="3" type="ORF">P691DRAFT_784102</name>
</gene>
<name>A0A9P5X7Z5_9AGAR</name>
<accession>A0A9P5X7Z5</accession>
<feature type="region of interest" description="Disordered" evidence="1">
    <location>
        <begin position="334"/>
        <end position="354"/>
    </location>
</feature>
<comment type="caution">
    <text evidence="3">The sequence shown here is derived from an EMBL/GenBank/DDBJ whole genome shotgun (WGS) entry which is preliminary data.</text>
</comment>
<evidence type="ECO:0000313" key="3">
    <source>
        <dbReference type="EMBL" id="KAF9446282.1"/>
    </source>
</evidence>
<dbReference type="Proteomes" id="UP000807342">
    <property type="component" value="Unassembled WGS sequence"/>
</dbReference>
<keyword evidence="2" id="KW-0812">Transmembrane</keyword>
<keyword evidence="2" id="KW-0472">Membrane</keyword>
<evidence type="ECO:0000256" key="2">
    <source>
        <dbReference type="SAM" id="Phobius"/>
    </source>
</evidence>
<keyword evidence="4" id="KW-1185">Reference proteome</keyword>
<feature type="transmembrane region" description="Helical" evidence="2">
    <location>
        <begin position="129"/>
        <end position="151"/>
    </location>
</feature>
<feature type="transmembrane region" description="Helical" evidence="2">
    <location>
        <begin position="55"/>
        <end position="75"/>
    </location>
</feature>
<evidence type="ECO:0000313" key="4">
    <source>
        <dbReference type="Proteomes" id="UP000807342"/>
    </source>
</evidence>
<evidence type="ECO:0000256" key="1">
    <source>
        <dbReference type="SAM" id="MobiDB-lite"/>
    </source>
</evidence>
<reference evidence="3" key="1">
    <citation type="submission" date="2020-11" db="EMBL/GenBank/DDBJ databases">
        <authorList>
            <consortium name="DOE Joint Genome Institute"/>
            <person name="Ahrendt S."/>
            <person name="Riley R."/>
            <person name="Andreopoulos W."/>
            <person name="Labutti K."/>
            <person name="Pangilinan J."/>
            <person name="Ruiz-Duenas F.J."/>
            <person name="Barrasa J.M."/>
            <person name="Sanchez-Garcia M."/>
            <person name="Camarero S."/>
            <person name="Miyauchi S."/>
            <person name="Serrano A."/>
            <person name="Linde D."/>
            <person name="Babiker R."/>
            <person name="Drula E."/>
            <person name="Ayuso-Fernandez I."/>
            <person name="Pacheco R."/>
            <person name="Padilla G."/>
            <person name="Ferreira P."/>
            <person name="Barriuso J."/>
            <person name="Kellner H."/>
            <person name="Castanera R."/>
            <person name="Alfaro M."/>
            <person name="Ramirez L."/>
            <person name="Pisabarro A.G."/>
            <person name="Kuo A."/>
            <person name="Tritt A."/>
            <person name="Lipzen A."/>
            <person name="He G."/>
            <person name="Yan M."/>
            <person name="Ng V."/>
            <person name="Cullen D."/>
            <person name="Martin F."/>
            <person name="Rosso M.-N."/>
            <person name="Henrissat B."/>
            <person name="Hibbett D."/>
            <person name="Martinez A.T."/>
            <person name="Grigoriev I.V."/>
        </authorList>
    </citation>
    <scope>NUCLEOTIDE SEQUENCE</scope>
    <source>
        <strain evidence="3">MF-IS2</strain>
    </source>
</reference>
<protein>
    <submittedName>
        <fullName evidence="3">Uncharacterized protein</fullName>
    </submittedName>
</protein>
<proteinExistence type="predicted"/>
<feature type="transmembrane region" description="Helical" evidence="2">
    <location>
        <begin position="188"/>
        <end position="210"/>
    </location>
</feature>
<feature type="compositionally biased region" description="Polar residues" evidence="1">
    <location>
        <begin position="345"/>
        <end position="354"/>
    </location>
</feature>
<organism evidence="3 4">
    <name type="scientific">Macrolepiota fuliginosa MF-IS2</name>
    <dbReference type="NCBI Taxonomy" id="1400762"/>
    <lineage>
        <taxon>Eukaryota</taxon>
        <taxon>Fungi</taxon>
        <taxon>Dikarya</taxon>
        <taxon>Basidiomycota</taxon>
        <taxon>Agaricomycotina</taxon>
        <taxon>Agaricomycetes</taxon>
        <taxon>Agaricomycetidae</taxon>
        <taxon>Agaricales</taxon>
        <taxon>Agaricineae</taxon>
        <taxon>Agaricaceae</taxon>
        <taxon>Macrolepiota</taxon>
    </lineage>
</organism>
<dbReference type="OrthoDB" id="3258863at2759"/>